<dbReference type="EMBL" id="QRHG01000050">
    <property type="protein sequence ID" value="RHF56552.1"/>
    <property type="molecule type" value="Genomic_DNA"/>
</dbReference>
<dbReference type="Proteomes" id="UP000284902">
    <property type="component" value="Unassembled WGS sequence"/>
</dbReference>
<feature type="region of interest" description="Disordered" evidence="1">
    <location>
        <begin position="1"/>
        <end position="20"/>
    </location>
</feature>
<comment type="caution">
    <text evidence="2">The sequence shown here is derived from an EMBL/GenBank/DDBJ whole genome shotgun (WGS) entry which is preliminary data.</text>
</comment>
<accession>A0A414P134</accession>
<dbReference type="AlphaFoldDB" id="A0A414P134"/>
<proteinExistence type="predicted"/>
<protein>
    <submittedName>
        <fullName evidence="2">Uncharacterized protein</fullName>
    </submittedName>
</protein>
<reference evidence="2 3" key="1">
    <citation type="submission" date="2018-08" db="EMBL/GenBank/DDBJ databases">
        <title>A genome reference for cultivated species of the human gut microbiota.</title>
        <authorList>
            <person name="Zou Y."/>
            <person name="Xue W."/>
            <person name="Luo G."/>
        </authorList>
    </citation>
    <scope>NUCLEOTIDE SEQUENCE [LARGE SCALE GENOMIC DNA]</scope>
    <source>
        <strain evidence="2 3">AM25-1LB</strain>
    </source>
</reference>
<evidence type="ECO:0000256" key="1">
    <source>
        <dbReference type="SAM" id="MobiDB-lite"/>
    </source>
</evidence>
<sequence>MENKKEMTIPNVSAATDAEQSLSKCTDNSIVNQDTDFKGYEQSFEEMQERCEMLNLTVAGYEYLDNFYHFPN</sequence>
<evidence type="ECO:0000313" key="2">
    <source>
        <dbReference type="EMBL" id="RHF56552.1"/>
    </source>
</evidence>
<organism evidence="2 3">
    <name type="scientific">[Ruminococcus] lactaris</name>
    <dbReference type="NCBI Taxonomy" id="46228"/>
    <lineage>
        <taxon>Bacteria</taxon>
        <taxon>Bacillati</taxon>
        <taxon>Bacillota</taxon>
        <taxon>Clostridia</taxon>
        <taxon>Lachnospirales</taxon>
        <taxon>Lachnospiraceae</taxon>
        <taxon>Mediterraneibacter</taxon>
    </lineage>
</organism>
<feature type="compositionally biased region" description="Polar residues" evidence="1">
    <location>
        <begin position="10"/>
        <end position="20"/>
    </location>
</feature>
<name>A0A414P134_9FIRM</name>
<gene>
    <name evidence="2" type="ORF">DW672_12740</name>
</gene>
<evidence type="ECO:0000313" key="3">
    <source>
        <dbReference type="Proteomes" id="UP000284902"/>
    </source>
</evidence>